<dbReference type="CDD" id="cd02440">
    <property type="entry name" value="AdoMet_MTases"/>
    <property type="match status" value="1"/>
</dbReference>
<protein>
    <recommendedName>
        <fullName evidence="1">Methyltransferase domain-containing protein</fullName>
    </recommendedName>
</protein>
<feature type="domain" description="Methyltransferase" evidence="1">
    <location>
        <begin position="32"/>
        <end position="139"/>
    </location>
</feature>
<dbReference type="EMBL" id="BARV01018606">
    <property type="protein sequence ID" value="GAI21533.1"/>
    <property type="molecule type" value="Genomic_DNA"/>
</dbReference>
<reference evidence="2" key="1">
    <citation type="journal article" date="2014" name="Front. Microbiol.">
        <title>High frequency of phylogenetically diverse reductive dehalogenase-homologous genes in deep subseafloor sedimentary metagenomes.</title>
        <authorList>
            <person name="Kawai M."/>
            <person name="Futagami T."/>
            <person name="Toyoda A."/>
            <person name="Takaki Y."/>
            <person name="Nishi S."/>
            <person name="Hori S."/>
            <person name="Arai W."/>
            <person name="Tsubouchi T."/>
            <person name="Morono Y."/>
            <person name="Uchiyama I."/>
            <person name="Ito T."/>
            <person name="Fujiyama A."/>
            <person name="Inagaki F."/>
            <person name="Takami H."/>
        </authorList>
    </citation>
    <scope>NUCLEOTIDE SEQUENCE</scope>
    <source>
        <strain evidence="2">Expedition CK06-06</strain>
    </source>
</reference>
<accession>X1LR33</accession>
<proteinExistence type="predicted"/>
<dbReference type="SUPFAM" id="SSF53335">
    <property type="entry name" value="S-adenosyl-L-methionine-dependent methyltransferases"/>
    <property type="match status" value="1"/>
</dbReference>
<dbReference type="PANTHER" id="PTHR43861">
    <property type="entry name" value="TRANS-ACONITATE 2-METHYLTRANSFERASE-RELATED"/>
    <property type="match status" value="1"/>
</dbReference>
<dbReference type="Pfam" id="PF13847">
    <property type="entry name" value="Methyltransf_31"/>
    <property type="match status" value="1"/>
</dbReference>
<gene>
    <name evidence="2" type="ORF">S06H3_31422</name>
</gene>
<organism evidence="2">
    <name type="scientific">marine sediment metagenome</name>
    <dbReference type="NCBI Taxonomy" id="412755"/>
    <lineage>
        <taxon>unclassified sequences</taxon>
        <taxon>metagenomes</taxon>
        <taxon>ecological metagenomes</taxon>
    </lineage>
</organism>
<evidence type="ECO:0000313" key="2">
    <source>
        <dbReference type="EMBL" id="GAI21533.1"/>
    </source>
</evidence>
<comment type="caution">
    <text evidence="2">The sequence shown here is derived from an EMBL/GenBank/DDBJ whole genome shotgun (WGS) entry which is preliminary data.</text>
</comment>
<dbReference type="InterPro" id="IPR025714">
    <property type="entry name" value="Methyltranfer_dom"/>
</dbReference>
<name>X1LR33_9ZZZZ</name>
<dbReference type="InterPro" id="IPR029063">
    <property type="entry name" value="SAM-dependent_MTases_sf"/>
</dbReference>
<evidence type="ECO:0000259" key="1">
    <source>
        <dbReference type="Pfam" id="PF13847"/>
    </source>
</evidence>
<sequence>MKDLRAKMFDKKASDPRNKPDQIVEAIGLRYGQTITDIGAGGGYFSLRFAEIVGGKGKVYAVDTNPKFLEFIKNNTEKKGLNNPIPVLAKEETLNLPEKSLDFIFMRNVTHHVPKRVVYFKNLKEFLKPDGRIIIIEYKKGKFFTFRGIFGHDVPKETIIREMKEAGYLLEREFDFLPEQHFTIYSTKQSKVIRKT</sequence>
<dbReference type="AlphaFoldDB" id="X1LR33"/>
<dbReference type="Gene3D" id="3.40.50.150">
    <property type="entry name" value="Vaccinia Virus protein VP39"/>
    <property type="match status" value="1"/>
</dbReference>